<proteinExistence type="predicted"/>
<evidence type="ECO:0000313" key="1">
    <source>
        <dbReference type="EMBL" id="QWY81842.1"/>
    </source>
</evidence>
<dbReference type="SUPFAM" id="SSF55166">
    <property type="entry name" value="Hedgehog/DD-peptidase"/>
    <property type="match status" value="1"/>
</dbReference>
<dbReference type="InterPro" id="IPR009045">
    <property type="entry name" value="Zn_M74/Hedgehog-like"/>
</dbReference>
<protein>
    <submittedName>
        <fullName evidence="1">Endolysin</fullName>
    </submittedName>
</protein>
<dbReference type="Gene3D" id="3.30.1380.10">
    <property type="match status" value="1"/>
</dbReference>
<sequence>MASLKNHPGMWLRDDAAAAINALEDKYGVIRINSAGRTVAEQQELINRWHRGDRAGLFRPAEPAETSNHVAHGGIAVDVYNYNDDRAKLQEFGFVWYGPSDPVHYTFKGWNPPAAPASAPAAVDWNAGSVPAADPGGYNPFGIAWSKGLQKVARLYGYRGAIDGQFGPGSKAGFAQFLRANWGYSGDNELGPVMWAAIARWLRARWGYQGNDVPGPVMRAALSRAEAENYKAL</sequence>
<name>A0A8F3E6U9_9CAUD</name>
<evidence type="ECO:0000313" key="2">
    <source>
        <dbReference type="Proteomes" id="UP000693682"/>
    </source>
</evidence>
<keyword evidence="2" id="KW-1185">Reference proteome</keyword>
<dbReference type="EMBL" id="MW862981">
    <property type="protein sequence ID" value="QWY81842.1"/>
    <property type="molecule type" value="Genomic_DNA"/>
</dbReference>
<reference evidence="1" key="1">
    <citation type="submission" date="2021-04" db="EMBL/GenBank/DDBJ databases">
        <authorList>
            <person name="Ulbrich M."/>
            <person name="Aldana K.S."/>
            <person name="Brown J.W."/>
            <person name="Campbell D.M."/>
            <person name="Chai A.E."/>
            <person name="Dalson K.A."/>
            <person name="Dembinski E."/>
            <person name="Gomez D.E."/>
            <person name="Gupta K."/>
            <person name="Guyot M."/>
            <person name="Hocutt K.M."/>
            <person name="Holsinger J.M."/>
            <person name="Ibarra L.A."/>
            <person name="Jeon T.-Y."/>
            <person name="Mackenzie M."/>
            <person name="Marquez I.-P.P."/>
            <person name="Mathenge R.W."/>
            <person name="Mo B.F."/>
            <person name="Nelson S."/>
            <person name="Zepeda J."/>
            <person name="Zhang L.J."/>
            <person name="Ngo R."/>
            <person name="Tse V.Y."/>
            <person name="Garlena R.A."/>
            <person name="Russell D.A."/>
            <person name="Pope W.H."/>
            <person name="Jacobs-Sera D."/>
            <person name="Hatfull G.F."/>
            <person name="Reddi K."/>
            <person name="Moberg-Parker J."/>
            <person name="Freise A.C."/>
        </authorList>
    </citation>
    <scope>NUCLEOTIDE SEQUENCE</scope>
</reference>
<organism evidence="1 2">
    <name type="scientific">Microbacterium phage Honk</name>
    <dbReference type="NCBI Taxonomy" id="2836095"/>
    <lineage>
        <taxon>Viruses</taxon>
        <taxon>Duplodnaviria</taxon>
        <taxon>Heunggongvirae</taxon>
        <taxon>Uroviricota</taxon>
        <taxon>Caudoviricetes</taxon>
        <taxon>Casidaviridae</taxon>
        <taxon>Honkvirus</taxon>
        <taxon>Honkvirus honk</taxon>
    </lineage>
</organism>
<dbReference type="Proteomes" id="UP000693682">
    <property type="component" value="Segment"/>
</dbReference>
<gene>
    <name evidence="1" type="primary">19</name>
    <name evidence="1" type="ORF">SEA_HONK_19</name>
</gene>
<accession>A0A8F3E6U9</accession>